<feature type="compositionally biased region" description="Low complexity" evidence="9">
    <location>
        <begin position="237"/>
        <end position="250"/>
    </location>
</feature>
<keyword evidence="3" id="KW-0808">Transferase</keyword>
<dbReference type="Pfam" id="PF12330">
    <property type="entry name" value="Haspin_kinase"/>
    <property type="match status" value="1"/>
</dbReference>
<evidence type="ECO:0000313" key="11">
    <source>
        <dbReference type="EMBL" id="KAK9763459.1"/>
    </source>
</evidence>
<evidence type="ECO:0000256" key="3">
    <source>
        <dbReference type="ARBA" id="ARBA00022679"/>
    </source>
</evidence>
<keyword evidence="12" id="KW-1185">Reference proteome</keyword>
<dbReference type="EMBL" id="JASJQH010000634">
    <property type="protein sequence ID" value="KAK9763459.1"/>
    <property type="molecule type" value="Genomic_DNA"/>
</dbReference>
<protein>
    <recommendedName>
        <fullName evidence="1">non-specific serine/threonine protein kinase</fullName>
        <ecNumber evidence="1">2.7.11.1</ecNumber>
    </recommendedName>
</protein>
<keyword evidence="2" id="KW-0723">Serine/threonine-protein kinase</keyword>
<dbReference type="PANTHER" id="PTHR24419:SF18">
    <property type="entry name" value="SERINE_THREONINE-PROTEIN KINASE HASPIN"/>
    <property type="match status" value="1"/>
</dbReference>
<keyword evidence="5" id="KW-0418">Kinase</keyword>
<evidence type="ECO:0000256" key="9">
    <source>
        <dbReference type="SAM" id="MobiDB-lite"/>
    </source>
</evidence>
<sequence>MFELKFKTKSIKTYGKRRHRVVSYLDKSPASSTIPNTPGLCVVKNVIPEKIDPTPKVKRQVDRLKTPILPNKPVYNQVFTGDLKNGEPKATYQGLLHLSQITYTKDKLAPTQPQITTVIHNDGPDSEGPNTTQGSALNTCSLTNSTINSKSTRDTELNAARNQSIDEIKPLRSDDLPSIVNNQEKNTNDDITWFRSHRALRPTHIPIEILSSESEVETSPIPRRVRSPLEPKSKINPSSASTETTSPTRTRSGRQLCQFKANNPDTALERKSFRTVRDPKYVVSSGNHKRILVNSPKPYRSSPFRKRPTLKPFSTCDFEVLVTPMKFKSQVHSDFFQPSKVQSPSKNVPSTFSPRFMSGSPLARSVSRCSISKAAFESQEPIIGVRNGNTKALEDLLHLFGQQDVTTFQSFLGSGLASVRKIGEATFSEVFSCTYPPLSTTVALKVLPFGKGSEVLVNGEVQKTPHDIYQEAFITLILSNLGTLGKDSHTDSLSHFIKVHRVGICQGEYPQEMLDQWDEWAANNPSENERPDFFAHDQLYCVLILEHGGNDLEHVKLQSWDQAKSVLTQVAYSIGFAEKHLNFEHRDLHWGNIMVADTNQEYFQFSEPNGSTSMVSSFGIRVSIIDYTLSRLERDSEIFYVSIDDEEIFAGEGDYQFQIYRMIHSETGCDWAGYHPRTNIFWLHYLCDKLLNNKRLHKRAVARRPLAALYDRILTYSSVQDLLSDCFFKSCNNVDVINSELDLLSLE</sequence>
<dbReference type="Gene3D" id="1.10.510.10">
    <property type="entry name" value="Transferase(Phosphotransferase) domain 1"/>
    <property type="match status" value="1"/>
</dbReference>
<evidence type="ECO:0000256" key="2">
    <source>
        <dbReference type="ARBA" id="ARBA00022527"/>
    </source>
</evidence>
<accession>A0ABR2WPM6</accession>
<dbReference type="SMART" id="SM01331">
    <property type="entry name" value="DUF3635"/>
    <property type="match status" value="1"/>
</dbReference>
<dbReference type="InterPro" id="IPR024604">
    <property type="entry name" value="GSG2_C"/>
</dbReference>
<dbReference type="InterPro" id="IPR000719">
    <property type="entry name" value="Prot_kinase_dom"/>
</dbReference>
<name>A0ABR2WPM6_9FUNG</name>
<evidence type="ECO:0000256" key="6">
    <source>
        <dbReference type="ARBA" id="ARBA00022840"/>
    </source>
</evidence>
<evidence type="ECO:0000313" key="12">
    <source>
        <dbReference type="Proteomes" id="UP001479436"/>
    </source>
</evidence>
<evidence type="ECO:0000256" key="5">
    <source>
        <dbReference type="ARBA" id="ARBA00022777"/>
    </source>
</evidence>
<evidence type="ECO:0000256" key="8">
    <source>
        <dbReference type="ARBA" id="ARBA00048679"/>
    </source>
</evidence>
<dbReference type="Gene3D" id="3.30.200.20">
    <property type="entry name" value="Phosphorylase Kinase, domain 1"/>
    <property type="match status" value="1"/>
</dbReference>
<gene>
    <name evidence="11" type="ORF">K7432_009832</name>
</gene>
<evidence type="ECO:0000256" key="7">
    <source>
        <dbReference type="ARBA" id="ARBA00047899"/>
    </source>
</evidence>
<dbReference type="EC" id="2.7.11.1" evidence="1"/>
<dbReference type="PANTHER" id="PTHR24419">
    <property type="entry name" value="INTERLEUKIN-1 RECEPTOR-ASSOCIATED KINASE"/>
    <property type="match status" value="1"/>
</dbReference>
<dbReference type="PROSITE" id="PS50011">
    <property type="entry name" value="PROTEIN_KINASE_DOM"/>
    <property type="match status" value="1"/>
</dbReference>
<keyword evidence="6" id="KW-0067">ATP-binding</keyword>
<reference evidence="11 12" key="1">
    <citation type="submission" date="2023-04" db="EMBL/GenBank/DDBJ databases">
        <title>Genome of Basidiobolus ranarum AG-B5.</title>
        <authorList>
            <person name="Stajich J.E."/>
            <person name="Carter-House D."/>
            <person name="Gryganskyi A."/>
        </authorList>
    </citation>
    <scope>NUCLEOTIDE SEQUENCE [LARGE SCALE GENOMIC DNA]</scope>
    <source>
        <strain evidence="11 12">AG-B5</strain>
    </source>
</reference>
<feature type="region of interest" description="Disordered" evidence="9">
    <location>
        <begin position="214"/>
        <end position="261"/>
    </location>
</feature>
<comment type="caution">
    <text evidence="11">The sequence shown here is derived from an EMBL/GenBank/DDBJ whole genome shotgun (WGS) entry which is preliminary data.</text>
</comment>
<proteinExistence type="predicted"/>
<feature type="domain" description="Protein kinase" evidence="10">
    <location>
        <begin position="416"/>
        <end position="747"/>
    </location>
</feature>
<evidence type="ECO:0000256" key="1">
    <source>
        <dbReference type="ARBA" id="ARBA00012513"/>
    </source>
</evidence>
<comment type="catalytic activity">
    <reaction evidence="8">
        <text>L-seryl-[protein] + ATP = O-phospho-L-seryl-[protein] + ADP + H(+)</text>
        <dbReference type="Rhea" id="RHEA:17989"/>
        <dbReference type="Rhea" id="RHEA-COMP:9863"/>
        <dbReference type="Rhea" id="RHEA-COMP:11604"/>
        <dbReference type="ChEBI" id="CHEBI:15378"/>
        <dbReference type="ChEBI" id="CHEBI:29999"/>
        <dbReference type="ChEBI" id="CHEBI:30616"/>
        <dbReference type="ChEBI" id="CHEBI:83421"/>
        <dbReference type="ChEBI" id="CHEBI:456216"/>
        <dbReference type="EC" id="2.7.11.1"/>
    </reaction>
</comment>
<dbReference type="Proteomes" id="UP001479436">
    <property type="component" value="Unassembled WGS sequence"/>
</dbReference>
<comment type="catalytic activity">
    <reaction evidence="7">
        <text>L-threonyl-[protein] + ATP = O-phospho-L-threonyl-[protein] + ADP + H(+)</text>
        <dbReference type="Rhea" id="RHEA:46608"/>
        <dbReference type="Rhea" id="RHEA-COMP:11060"/>
        <dbReference type="Rhea" id="RHEA-COMP:11605"/>
        <dbReference type="ChEBI" id="CHEBI:15378"/>
        <dbReference type="ChEBI" id="CHEBI:30013"/>
        <dbReference type="ChEBI" id="CHEBI:30616"/>
        <dbReference type="ChEBI" id="CHEBI:61977"/>
        <dbReference type="ChEBI" id="CHEBI:456216"/>
        <dbReference type="EC" id="2.7.11.1"/>
    </reaction>
</comment>
<dbReference type="SUPFAM" id="SSF56112">
    <property type="entry name" value="Protein kinase-like (PK-like)"/>
    <property type="match status" value="1"/>
</dbReference>
<keyword evidence="4" id="KW-0547">Nucleotide-binding</keyword>
<evidence type="ECO:0000259" key="10">
    <source>
        <dbReference type="PROSITE" id="PS50011"/>
    </source>
</evidence>
<organism evidence="11 12">
    <name type="scientific">Basidiobolus ranarum</name>
    <dbReference type="NCBI Taxonomy" id="34480"/>
    <lineage>
        <taxon>Eukaryota</taxon>
        <taxon>Fungi</taxon>
        <taxon>Fungi incertae sedis</taxon>
        <taxon>Zoopagomycota</taxon>
        <taxon>Entomophthoromycotina</taxon>
        <taxon>Basidiobolomycetes</taxon>
        <taxon>Basidiobolales</taxon>
        <taxon>Basidiobolaceae</taxon>
        <taxon>Basidiobolus</taxon>
    </lineage>
</organism>
<dbReference type="InterPro" id="IPR011009">
    <property type="entry name" value="Kinase-like_dom_sf"/>
</dbReference>
<evidence type="ECO:0000256" key="4">
    <source>
        <dbReference type="ARBA" id="ARBA00022741"/>
    </source>
</evidence>